<dbReference type="Proteomes" id="UP000194127">
    <property type="component" value="Unassembled WGS sequence"/>
</dbReference>
<dbReference type="GeneID" id="36327733"/>
<feature type="compositionally biased region" description="Polar residues" evidence="1">
    <location>
        <begin position="514"/>
        <end position="524"/>
    </location>
</feature>
<feature type="compositionally biased region" description="Low complexity" evidence="1">
    <location>
        <begin position="807"/>
        <end position="818"/>
    </location>
</feature>
<organism evidence="2 3">
    <name type="scientific">Postia placenta MAD-698-R-SB12</name>
    <dbReference type="NCBI Taxonomy" id="670580"/>
    <lineage>
        <taxon>Eukaryota</taxon>
        <taxon>Fungi</taxon>
        <taxon>Dikarya</taxon>
        <taxon>Basidiomycota</taxon>
        <taxon>Agaricomycotina</taxon>
        <taxon>Agaricomycetes</taxon>
        <taxon>Polyporales</taxon>
        <taxon>Adustoporiaceae</taxon>
        <taxon>Rhodonia</taxon>
    </lineage>
</organism>
<feature type="compositionally biased region" description="Polar residues" evidence="1">
    <location>
        <begin position="641"/>
        <end position="660"/>
    </location>
</feature>
<feature type="compositionally biased region" description="Polar residues" evidence="1">
    <location>
        <begin position="211"/>
        <end position="226"/>
    </location>
</feature>
<accession>A0A1X6MVV9</accession>
<feature type="compositionally biased region" description="Low complexity" evidence="1">
    <location>
        <begin position="74"/>
        <end position="85"/>
    </location>
</feature>
<feature type="region of interest" description="Disordered" evidence="1">
    <location>
        <begin position="461"/>
        <end position="695"/>
    </location>
</feature>
<feature type="region of interest" description="Disordered" evidence="1">
    <location>
        <begin position="275"/>
        <end position="313"/>
    </location>
</feature>
<feature type="compositionally biased region" description="Polar residues" evidence="1">
    <location>
        <begin position="839"/>
        <end position="851"/>
    </location>
</feature>
<protein>
    <recommendedName>
        <fullName evidence="4">CUE domain-containing protein</fullName>
    </recommendedName>
</protein>
<dbReference type="RefSeq" id="XP_024337301.1">
    <property type="nucleotide sequence ID" value="XM_024482784.1"/>
</dbReference>
<feature type="compositionally biased region" description="Basic and acidic residues" evidence="1">
    <location>
        <begin position="89"/>
        <end position="105"/>
    </location>
</feature>
<proteinExistence type="predicted"/>
<feature type="compositionally biased region" description="Low complexity" evidence="1">
    <location>
        <begin position="594"/>
        <end position="615"/>
    </location>
</feature>
<feature type="compositionally biased region" description="Pro residues" evidence="1">
    <location>
        <begin position="795"/>
        <end position="806"/>
    </location>
</feature>
<feature type="compositionally biased region" description="Polar residues" evidence="1">
    <location>
        <begin position="276"/>
        <end position="296"/>
    </location>
</feature>
<feature type="region of interest" description="Disordered" evidence="1">
    <location>
        <begin position="367"/>
        <end position="440"/>
    </location>
</feature>
<feature type="region of interest" description="Disordered" evidence="1">
    <location>
        <begin position="144"/>
        <end position="164"/>
    </location>
</feature>
<feature type="region of interest" description="Disordered" evidence="1">
    <location>
        <begin position="768"/>
        <end position="851"/>
    </location>
</feature>
<dbReference type="EMBL" id="KZ110600">
    <property type="protein sequence ID" value="OSX60507.1"/>
    <property type="molecule type" value="Genomic_DNA"/>
</dbReference>
<sequence length="928" mass="98053">MSVAGLHQGPIHELLSEESDSNGAAVRLRPNIVRRDTDNILSYYQSEHAGRAYSAFNAAESVPAESIMREASPHGHSGSRSSSEYSDSDFDRHVDACTHGNDSRPETSTNRDTGHTRRPSIPSEGGADRRRLAIVELDSTLPASLSRKRSQGGRDVGADAGSASVTSTILSRRGIHVDGLALVAPPDASPRAYTNLTPPSTAPLSFDRAPVSSSPALHQRSMSEAKSATPLHRRKSSRDVGIVGVVPPASELTERGISRGQHGYAASLKVPIFQTPAESPSQSPGHTPEGSESSTLGVFGGNLSALTTPDTERRKQEMLTPAIGESKEISQPVVGPVVVGITAGMMRKTPGPGHSGLTDVVNTSAGMTSPGDTSTVHQNHYRESSRSGSPYVSYEPGVHSTAGPLPPPPQPALERNTLVSTTPAPPRPPRAYTPSQPVSQVGRYNALRDALQLPREVSDALASITSREPSRSRTDLQEGSAHSREGAQSDTGSSKPLTKSRSMHVREGAHPPSTVMNTPATSDASVLHAEITHSTSTMLPRDENVVSDNDTPPAISEHSLRTQRSGPDLRRKSSWVSLTQAERTASPNGGAEKVPSVSVSRSSTSSHSHSTFSHIPSPPPKNTRGSPATDNERSSPMLPGSGSSNNPLRGNGARSAQTSALRLRVTPATPSTRAVVETPRHTSHGSTTTEATFPIRPDAYSATDLSTRPIDIVSNALPSTLPYPSLAQSQSSRASLRSSTLVTTPARSFLALPGGKSGGGFFSSIGRKASVRKDRPALPPVSPSRVLSKRNPNTSHPPPTPVPAAPLVPGGPRAAPGRIQRSQTFSVATSPPKDPSPPSANTARPNRQSSMARRPSLFARARGQGQAQVVQTPSVPDPDFERQVDKLADLLPQADRDILAGYLRRAGQDILAIGQYLEDEKNGTLLRD</sequence>
<evidence type="ECO:0008006" key="4">
    <source>
        <dbReference type="Google" id="ProtNLM"/>
    </source>
</evidence>
<dbReference type="OrthoDB" id="2413468at2759"/>
<feature type="compositionally biased region" description="Polar residues" evidence="1">
    <location>
        <begin position="367"/>
        <end position="378"/>
    </location>
</feature>
<feature type="compositionally biased region" description="Polar residues" evidence="1">
    <location>
        <begin position="574"/>
        <end position="587"/>
    </location>
</feature>
<feature type="compositionally biased region" description="Polar residues" evidence="1">
    <location>
        <begin position="488"/>
        <end position="500"/>
    </location>
</feature>
<keyword evidence="3" id="KW-1185">Reference proteome</keyword>
<dbReference type="AlphaFoldDB" id="A0A1X6MVV9"/>
<gene>
    <name evidence="2" type="ORF">POSPLADRAFT_1075141</name>
</gene>
<feature type="region of interest" description="Disordered" evidence="1">
    <location>
        <begin position="1"/>
        <end position="23"/>
    </location>
</feature>
<reference evidence="2 3" key="1">
    <citation type="submission" date="2017-04" db="EMBL/GenBank/DDBJ databases">
        <title>Genome Sequence of the Model Brown-Rot Fungus Postia placenta SB12.</title>
        <authorList>
            <consortium name="DOE Joint Genome Institute"/>
            <person name="Gaskell J."/>
            <person name="Kersten P."/>
            <person name="Larrondo L.F."/>
            <person name="Canessa P."/>
            <person name="Martinez D."/>
            <person name="Hibbett D."/>
            <person name="Schmoll M."/>
            <person name="Kubicek C.P."/>
            <person name="Martinez A.T."/>
            <person name="Yadav J."/>
            <person name="Master E."/>
            <person name="Magnuson J.K."/>
            <person name="James T."/>
            <person name="Yaver D."/>
            <person name="Berka R."/>
            <person name="Labutti K."/>
            <person name="Lipzen A."/>
            <person name="Aerts A."/>
            <person name="Barry K."/>
            <person name="Henrissat B."/>
            <person name="Blanchette R."/>
            <person name="Grigoriev I."/>
            <person name="Cullen D."/>
        </authorList>
    </citation>
    <scope>NUCLEOTIDE SEQUENCE [LARGE SCALE GENOMIC DNA]</scope>
    <source>
        <strain evidence="2 3">MAD-698-R-SB12</strain>
    </source>
</reference>
<feature type="region of interest" description="Disordered" evidence="1">
    <location>
        <begin position="197"/>
        <end position="236"/>
    </location>
</feature>
<feature type="region of interest" description="Disordered" evidence="1">
    <location>
        <begin position="859"/>
        <end position="878"/>
    </location>
</feature>
<feature type="compositionally biased region" description="Basic and acidic residues" evidence="1">
    <location>
        <begin position="468"/>
        <end position="487"/>
    </location>
</feature>
<name>A0A1X6MVV9_9APHY</name>
<evidence type="ECO:0000313" key="3">
    <source>
        <dbReference type="Proteomes" id="UP000194127"/>
    </source>
</evidence>
<evidence type="ECO:0000313" key="2">
    <source>
        <dbReference type="EMBL" id="OSX60507.1"/>
    </source>
</evidence>
<feature type="compositionally biased region" description="Polar residues" evidence="1">
    <location>
        <begin position="820"/>
        <end position="829"/>
    </location>
</feature>
<evidence type="ECO:0000256" key="1">
    <source>
        <dbReference type="SAM" id="MobiDB-lite"/>
    </source>
</evidence>
<feature type="region of interest" description="Disordered" evidence="1">
    <location>
        <begin position="69"/>
        <end position="130"/>
    </location>
</feature>
<feature type="compositionally biased region" description="Polar residues" evidence="1">
    <location>
        <begin position="865"/>
        <end position="874"/>
    </location>
</feature>
<dbReference type="STRING" id="670580.A0A1X6MVV9"/>